<organism evidence="1 2">
    <name type="scientific">Caballeronia terrestris</name>
    <dbReference type="NCBI Taxonomy" id="1226301"/>
    <lineage>
        <taxon>Bacteria</taxon>
        <taxon>Pseudomonadati</taxon>
        <taxon>Pseudomonadota</taxon>
        <taxon>Betaproteobacteria</taxon>
        <taxon>Burkholderiales</taxon>
        <taxon>Burkholderiaceae</taxon>
        <taxon>Caballeronia</taxon>
    </lineage>
</organism>
<name>A0A158L3B8_9BURK</name>
<sequence>MSIAFAFDRIAVLPNTAATLRAVAQTVQRGDAAQAAVLVDRLFTAFFIDGENVGDARVLEHIPVGVRRAAGRRKFE</sequence>
<keyword evidence="2" id="KW-1185">Reference proteome</keyword>
<accession>A0A158L3B8</accession>
<dbReference type="Proteomes" id="UP000054925">
    <property type="component" value="Unassembled WGS sequence"/>
</dbReference>
<dbReference type="EMBL" id="FCOL02000394">
    <property type="protein sequence ID" value="SAL87888.1"/>
    <property type="molecule type" value="Genomic_DNA"/>
</dbReference>
<comment type="caution">
    <text evidence="1">The sequence shown here is derived from an EMBL/GenBank/DDBJ whole genome shotgun (WGS) entry which is preliminary data.</text>
</comment>
<reference evidence="1" key="1">
    <citation type="submission" date="2016-01" db="EMBL/GenBank/DDBJ databases">
        <authorList>
            <person name="Peeters C."/>
        </authorList>
    </citation>
    <scope>NUCLEOTIDE SEQUENCE [LARGE SCALE GENOMIC DNA]</scope>
    <source>
        <strain evidence="1">LMG 22937</strain>
    </source>
</reference>
<proteinExistence type="predicted"/>
<dbReference type="AlphaFoldDB" id="A0A158L3B8"/>
<evidence type="ECO:0000313" key="2">
    <source>
        <dbReference type="Proteomes" id="UP000054925"/>
    </source>
</evidence>
<protein>
    <submittedName>
        <fullName evidence="1">DSBA oxidoreductase</fullName>
    </submittedName>
</protein>
<dbReference type="Gene3D" id="3.40.30.10">
    <property type="entry name" value="Glutaredoxin"/>
    <property type="match status" value="1"/>
</dbReference>
<gene>
    <name evidence="1" type="ORF">AWB67_07495</name>
</gene>
<evidence type="ECO:0000313" key="1">
    <source>
        <dbReference type="EMBL" id="SAL87888.1"/>
    </source>
</evidence>